<proteinExistence type="predicted"/>
<dbReference type="InterPro" id="IPR013424">
    <property type="entry name" value="Ice-binding_C"/>
</dbReference>
<sequence length="551" mass="56481" precursor="true">MRTPIKVTALLVLAALSPTGRSQAQNTWTGGLGNWNDGANWSLGTPIDGDTVNIDNGGTAQVDALILPFFQDLDLATTPSATGRLEVLPGGNLVSSRVRIGNQGVASASVAGGLLITGNGSIYVGSSEQSTIGLTGNGELTVGQGGAIVSADDIQVASQGTAVLNLQTGGYGLGGYSVVGKFGTGVWNQSGGLYVAANDFEIGDGGRPNQAGTPGPREGTINLSGGTIFARDRMAISNRIGTGEVNIRGGGLAITGDADNEIGDGRENSLDIGRGADWTAADVLANGVSGNTSTFRVVGDQSVIAVGLDVTMDVKNVMESSNLVATVTGPSHTPILAGRNALIKNGNFLVELDGYSPVLGDEWSIIQTNVDLTDALLAFDAIAAAEDITTYDRNGVEAAYGDIVTHNNNAFTNNASDPNYLGVDGPFKSLDFSAAPLSPGLEFEVEYFQDEVLLKVVAASTGLAGDFNNDGFVNAADYTVWRDNENTSNDLGGNGDETGSSAGVVDAADYQLWRNSYGSSVAMSAAVIPEPTTLVATLAGLAACATAKRRR</sequence>
<keyword evidence="3" id="KW-1185">Reference proteome</keyword>
<feature type="chain" id="PRO_5021838216" description="PEP-CTERM protein-sorting domain-containing protein" evidence="1">
    <location>
        <begin position="25"/>
        <end position="551"/>
    </location>
</feature>
<protein>
    <recommendedName>
        <fullName evidence="4">PEP-CTERM protein-sorting domain-containing protein</fullName>
    </recommendedName>
</protein>
<dbReference type="EMBL" id="CP036349">
    <property type="protein sequence ID" value="QDV76088.1"/>
    <property type="molecule type" value="Genomic_DNA"/>
</dbReference>
<dbReference type="AlphaFoldDB" id="A0A518KE72"/>
<gene>
    <name evidence="2" type="ORF">Spa11_43130</name>
</gene>
<dbReference type="KEGG" id="bmei:Spa11_43130"/>
<accession>A0A518KE72</accession>
<dbReference type="NCBIfam" id="TIGR02595">
    <property type="entry name" value="PEP_CTERM"/>
    <property type="match status" value="1"/>
</dbReference>
<feature type="signal peptide" evidence="1">
    <location>
        <begin position="1"/>
        <end position="24"/>
    </location>
</feature>
<evidence type="ECO:0008006" key="4">
    <source>
        <dbReference type="Google" id="ProtNLM"/>
    </source>
</evidence>
<dbReference type="Proteomes" id="UP000316426">
    <property type="component" value="Chromosome"/>
</dbReference>
<evidence type="ECO:0000256" key="1">
    <source>
        <dbReference type="SAM" id="SignalP"/>
    </source>
</evidence>
<dbReference type="RefSeq" id="WP_145116494.1">
    <property type="nucleotide sequence ID" value="NZ_CP036349.1"/>
</dbReference>
<name>A0A518KE72_9BACT</name>
<organism evidence="2 3">
    <name type="scientific">Botrimarina mediterranea</name>
    <dbReference type="NCBI Taxonomy" id="2528022"/>
    <lineage>
        <taxon>Bacteria</taxon>
        <taxon>Pseudomonadati</taxon>
        <taxon>Planctomycetota</taxon>
        <taxon>Planctomycetia</taxon>
        <taxon>Pirellulales</taxon>
        <taxon>Lacipirellulaceae</taxon>
        <taxon>Botrimarina</taxon>
    </lineage>
</organism>
<reference evidence="2 3" key="1">
    <citation type="submission" date="2019-02" db="EMBL/GenBank/DDBJ databases">
        <title>Deep-cultivation of Planctomycetes and their phenomic and genomic characterization uncovers novel biology.</title>
        <authorList>
            <person name="Wiegand S."/>
            <person name="Jogler M."/>
            <person name="Boedeker C."/>
            <person name="Pinto D."/>
            <person name="Vollmers J."/>
            <person name="Rivas-Marin E."/>
            <person name="Kohn T."/>
            <person name="Peeters S.H."/>
            <person name="Heuer A."/>
            <person name="Rast P."/>
            <person name="Oberbeckmann S."/>
            <person name="Bunk B."/>
            <person name="Jeske O."/>
            <person name="Meyerdierks A."/>
            <person name="Storesund J.E."/>
            <person name="Kallscheuer N."/>
            <person name="Luecker S."/>
            <person name="Lage O.M."/>
            <person name="Pohl T."/>
            <person name="Merkel B.J."/>
            <person name="Hornburger P."/>
            <person name="Mueller R.-W."/>
            <person name="Bruemmer F."/>
            <person name="Labrenz M."/>
            <person name="Spormann A.M."/>
            <person name="Op den Camp H."/>
            <person name="Overmann J."/>
            <person name="Amann R."/>
            <person name="Jetten M.S.M."/>
            <person name="Mascher T."/>
            <person name="Medema M.H."/>
            <person name="Devos D.P."/>
            <person name="Kaster A.-K."/>
            <person name="Ovreas L."/>
            <person name="Rohde M."/>
            <person name="Galperin M.Y."/>
            <person name="Jogler C."/>
        </authorList>
    </citation>
    <scope>NUCLEOTIDE SEQUENCE [LARGE SCALE GENOMIC DNA]</scope>
    <source>
        <strain evidence="2 3">Spa11</strain>
    </source>
</reference>
<evidence type="ECO:0000313" key="2">
    <source>
        <dbReference type="EMBL" id="QDV76088.1"/>
    </source>
</evidence>
<keyword evidence="1" id="KW-0732">Signal</keyword>
<evidence type="ECO:0000313" key="3">
    <source>
        <dbReference type="Proteomes" id="UP000316426"/>
    </source>
</evidence>